<dbReference type="InterPro" id="IPR050793">
    <property type="entry name" value="CMP-NeuNAc_synthase"/>
</dbReference>
<protein>
    <submittedName>
        <fullName evidence="1">Pseudaminic acid cytidylyltransferase</fullName>
        <ecNumber evidence="1">2.7.7.81</ecNumber>
    </submittedName>
</protein>
<comment type="caution">
    <text evidence="1">The sequence shown here is derived from an EMBL/GenBank/DDBJ whole genome shotgun (WGS) entry which is preliminary data.</text>
</comment>
<dbReference type="EMBL" id="RQHF01000008">
    <property type="protein sequence ID" value="TGM60696.1"/>
    <property type="molecule type" value="Genomic_DNA"/>
</dbReference>
<name>A0ABY2NSV8_9LEPT</name>
<dbReference type="InterPro" id="IPR029044">
    <property type="entry name" value="Nucleotide-diphossugar_trans"/>
</dbReference>
<evidence type="ECO:0000313" key="2">
    <source>
        <dbReference type="Proteomes" id="UP000298112"/>
    </source>
</evidence>
<dbReference type="SUPFAM" id="SSF53448">
    <property type="entry name" value="Nucleotide-diphospho-sugar transferases"/>
    <property type="match status" value="1"/>
</dbReference>
<sequence length="233" mass="26651">MEKKVCIITARGGSKRIPRKNIREFCGKPILAYSIGVALDSKIFDEVMVSTDDLEIAEVAKKYGASVPFMRSAKASDDITPTAPVLVEVIEEYKKLGKNFDYLCCIYPTAPLLQKERLIEAFTILKRDNLDCVFPVLRFGFPIQRAFRMDANSHVSMIHPENLIVRSQDLEPTYQDAGQFYFMNAETLLLKKSLVTDRTAGLLLTEMEAQDIDNMEDWRLAEFKYNYRNQNLS</sequence>
<dbReference type="CDD" id="cd02513">
    <property type="entry name" value="CMP-NeuAc_Synthase"/>
    <property type="match status" value="1"/>
</dbReference>
<keyword evidence="2" id="KW-1185">Reference proteome</keyword>
<dbReference type="RefSeq" id="WP_135656820.1">
    <property type="nucleotide sequence ID" value="NZ_RQHF01000008.1"/>
</dbReference>
<dbReference type="Proteomes" id="UP000298112">
    <property type="component" value="Unassembled WGS sequence"/>
</dbReference>
<dbReference type="GO" id="GO:0016779">
    <property type="term" value="F:nucleotidyltransferase activity"/>
    <property type="evidence" value="ECO:0007669"/>
    <property type="project" value="UniProtKB-KW"/>
</dbReference>
<keyword evidence="1" id="KW-0808">Transferase</keyword>
<dbReference type="PANTHER" id="PTHR21485:SF6">
    <property type="entry name" value="N-ACYLNEURAMINATE CYTIDYLYLTRANSFERASE-RELATED"/>
    <property type="match status" value="1"/>
</dbReference>
<dbReference type="Pfam" id="PF02348">
    <property type="entry name" value="CTP_transf_3"/>
    <property type="match status" value="1"/>
</dbReference>
<dbReference type="InterPro" id="IPR020039">
    <property type="entry name" value="PseF"/>
</dbReference>
<dbReference type="Gene3D" id="3.90.550.10">
    <property type="entry name" value="Spore Coat Polysaccharide Biosynthesis Protein SpsA, Chain A"/>
    <property type="match status" value="1"/>
</dbReference>
<dbReference type="NCBIfam" id="TIGR03584">
    <property type="entry name" value="PseF"/>
    <property type="match status" value="1"/>
</dbReference>
<evidence type="ECO:0000313" key="1">
    <source>
        <dbReference type="EMBL" id="TGM60696.1"/>
    </source>
</evidence>
<gene>
    <name evidence="1" type="primary">pseF</name>
    <name evidence="1" type="ORF">EHQ95_02120</name>
</gene>
<reference evidence="2" key="1">
    <citation type="journal article" date="2019" name="PLoS Negl. Trop. Dis.">
        <title>Revisiting the worldwide diversity of Leptospira species in the environment.</title>
        <authorList>
            <person name="Vincent A.T."/>
            <person name="Schiettekatte O."/>
            <person name="Bourhy P."/>
            <person name="Veyrier F.J."/>
            <person name="Picardeau M."/>
        </authorList>
    </citation>
    <scope>NUCLEOTIDE SEQUENCE [LARGE SCALE GENOMIC DNA]</scope>
    <source>
        <strain evidence="2">201601955</strain>
    </source>
</reference>
<dbReference type="InterPro" id="IPR003329">
    <property type="entry name" value="Cytidylyl_trans"/>
</dbReference>
<proteinExistence type="predicted"/>
<organism evidence="1 2">
    <name type="scientific">Leptospira vanthielii</name>
    <dbReference type="NCBI Taxonomy" id="293085"/>
    <lineage>
        <taxon>Bacteria</taxon>
        <taxon>Pseudomonadati</taxon>
        <taxon>Spirochaetota</taxon>
        <taxon>Spirochaetia</taxon>
        <taxon>Leptospirales</taxon>
        <taxon>Leptospiraceae</taxon>
        <taxon>Leptospira</taxon>
    </lineage>
</organism>
<accession>A0ABY2NSV8</accession>
<keyword evidence="1" id="KW-0548">Nucleotidyltransferase</keyword>
<dbReference type="PANTHER" id="PTHR21485">
    <property type="entry name" value="HAD SUPERFAMILY MEMBERS CMAS AND KDSC"/>
    <property type="match status" value="1"/>
</dbReference>
<dbReference type="EC" id="2.7.7.81" evidence="1"/>